<name>X8CMY7_MYCXE</name>
<comment type="function">
    <text evidence="1 7">RNaseP catalyzes the removal of the 5'-leader sequence from pre-tRNA to produce the mature 5'-terminus. It can also cleave other RNA substrates such as 4.5S RNA. The protein component plays an auxiliary but essential role in vivo by binding to the 5'-leader sequence and broadening the substrate specificity of the ribozyme.</text>
</comment>
<evidence type="ECO:0000256" key="8">
    <source>
        <dbReference type="NCBIfam" id="TIGR00188"/>
    </source>
</evidence>
<dbReference type="NCBIfam" id="TIGR00188">
    <property type="entry name" value="rnpA"/>
    <property type="match status" value="1"/>
</dbReference>
<evidence type="ECO:0000256" key="7">
    <source>
        <dbReference type="HAMAP-Rule" id="MF_00227"/>
    </source>
</evidence>
<evidence type="ECO:0000256" key="6">
    <source>
        <dbReference type="ARBA" id="ARBA00022884"/>
    </source>
</evidence>
<dbReference type="InterPro" id="IPR020539">
    <property type="entry name" value="RNase_P_CS"/>
</dbReference>
<dbReference type="PATRIC" id="fig|1299334.3.peg.2778"/>
<dbReference type="GO" id="GO:0030677">
    <property type="term" value="C:ribonuclease P complex"/>
    <property type="evidence" value="ECO:0007669"/>
    <property type="project" value="TreeGrafter"/>
</dbReference>
<evidence type="ECO:0000256" key="5">
    <source>
        <dbReference type="ARBA" id="ARBA00022801"/>
    </source>
</evidence>
<dbReference type="HAMAP" id="MF_00227">
    <property type="entry name" value="RNase_P"/>
    <property type="match status" value="1"/>
</dbReference>
<dbReference type="InterPro" id="IPR014721">
    <property type="entry name" value="Ribsml_uS5_D2-typ_fold_subgr"/>
</dbReference>
<comment type="similarity">
    <text evidence="7">Belongs to the RnpA family.</text>
</comment>
<comment type="catalytic activity">
    <reaction evidence="7">
        <text>Endonucleolytic cleavage of RNA, removing 5'-extranucleotides from tRNA precursor.</text>
        <dbReference type="EC" id="3.1.26.5"/>
    </reaction>
</comment>
<keyword evidence="2 7" id="KW-0819">tRNA processing</keyword>
<dbReference type="InterPro" id="IPR020568">
    <property type="entry name" value="Ribosomal_Su5_D2-typ_SF"/>
</dbReference>
<comment type="subunit">
    <text evidence="7">Consists of a catalytic RNA component (M1 or rnpB) and a protein subunit.</text>
</comment>
<proteinExistence type="inferred from homology"/>
<evidence type="ECO:0000256" key="3">
    <source>
        <dbReference type="ARBA" id="ARBA00022722"/>
    </source>
</evidence>
<comment type="caution">
    <text evidence="9">The sequence shown here is derived from an EMBL/GenBank/DDBJ whole genome shotgun (WGS) entry which is preliminary data.</text>
</comment>
<dbReference type="PANTHER" id="PTHR33992">
    <property type="entry name" value="RIBONUCLEASE P PROTEIN COMPONENT"/>
    <property type="match status" value="1"/>
</dbReference>
<sequence>MLPARNRMKRSTEFDATVKHGVRAVQPDLVIYAIRGSDEAGGEGPRIGLIVGKAVGSAVQRHQVARRIRHVARGILGELDARDRVVIRALAGSRRLSSARLEEELRSGLRHIRELTGPTG</sequence>
<dbReference type="SUPFAM" id="SSF54211">
    <property type="entry name" value="Ribosomal protein S5 domain 2-like"/>
    <property type="match status" value="1"/>
</dbReference>
<keyword evidence="3 7" id="KW-0540">Nuclease</keyword>
<dbReference type="Pfam" id="PF00825">
    <property type="entry name" value="Ribonuclease_P"/>
    <property type="match status" value="1"/>
</dbReference>
<keyword evidence="6 7" id="KW-0694">RNA-binding</keyword>
<dbReference type="GO" id="GO:0001682">
    <property type="term" value="P:tRNA 5'-leader removal"/>
    <property type="evidence" value="ECO:0007669"/>
    <property type="project" value="UniProtKB-UniRule"/>
</dbReference>
<keyword evidence="5 7" id="KW-0378">Hydrolase</keyword>
<gene>
    <name evidence="7 9" type="primary">rnpA</name>
    <name evidence="9" type="ORF">I553_8678</name>
</gene>
<accession>X8CMY7</accession>
<dbReference type="InterPro" id="IPR000100">
    <property type="entry name" value="RNase_P"/>
</dbReference>
<dbReference type="GO" id="GO:0000049">
    <property type="term" value="F:tRNA binding"/>
    <property type="evidence" value="ECO:0007669"/>
    <property type="project" value="UniProtKB-UniRule"/>
</dbReference>
<protein>
    <recommendedName>
        <fullName evidence="7 8">Ribonuclease P protein component</fullName>
        <shortName evidence="7">RNase P protein</shortName>
        <shortName evidence="7">RNaseP protein</shortName>
        <ecNumber evidence="7 8">3.1.26.5</ecNumber>
    </recommendedName>
    <alternativeName>
        <fullName evidence="7">Protein C5</fullName>
    </alternativeName>
</protein>
<evidence type="ECO:0000256" key="1">
    <source>
        <dbReference type="ARBA" id="ARBA00002663"/>
    </source>
</evidence>
<dbReference type="GO" id="GO:0042781">
    <property type="term" value="F:3'-tRNA processing endoribonuclease activity"/>
    <property type="evidence" value="ECO:0007669"/>
    <property type="project" value="TreeGrafter"/>
</dbReference>
<dbReference type="Gene3D" id="3.30.230.10">
    <property type="match status" value="1"/>
</dbReference>
<dbReference type="EMBL" id="JAOB01000029">
    <property type="protein sequence ID" value="EUA56630.1"/>
    <property type="molecule type" value="Genomic_DNA"/>
</dbReference>
<keyword evidence="4 7" id="KW-0255">Endonuclease</keyword>
<evidence type="ECO:0000313" key="9">
    <source>
        <dbReference type="EMBL" id="EUA56630.1"/>
    </source>
</evidence>
<dbReference type="GO" id="GO:0004526">
    <property type="term" value="F:ribonuclease P activity"/>
    <property type="evidence" value="ECO:0007669"/>
    <property type="project" value="UniProtKB-UniRule"/>
</dbReference>
<dbReference type="AlphaFoldDB" id="X8CMY7"/>
<reference evidence="9" key="1">
    <citation type="submission" date="2014-01" db="EMBL/GenBank/DDBJ databases">
        <authorList>
            <person name="Brown-Elliot B."/>
            <person name="Wallace R."/>
            <person name="Lenaerts A."/>
            <person name="Ordway D."/>
            <person name="DeGroote M.A."/>
            <person name="Parker T."/>
            <person name="Sizemore C."/>
            <person name="Tallon L.J."/>
            <person name="Sadzewicz L.K."/>
            <person name="Sengamalay N."/>
            <person name="Fraser C.M."/>
            <person name="Hine E."/>
            <person name="Shefchek K.A."/>
            <person name="Das S.P."/>
            <person name="Tettelin H."/>
        </authorList>
    </citation>
    <scope>NUCLEOTIDE SEQUENCE [LARGE SCALE GENOMIC DNA]</scope>
    <source>
        <strain evidence="9">4042</strain>
    </source>
</reference>
<dbReference type="PANTHER" id="PTHR33992:SF1">
    <property type="entry name" value="RIBONUCLEASE P PROTEIN COMPONENT"/>
    <property type="match status" value="1"/>
</dbReference>
<organism evidence="9">
    <name type="scientific">Mycobacterium xenopi 4042</name>
    <dbReference type="NCBI Taxonomy" id="1299334"/>
    <lineage>
        <taxon>Bacteria</taxon>
        <taxon>Bacillati</taxon>
        <taxon>Actinomycetota</taxon>
        <taxon>Actinomycetes</taxon>
        <taxon>Mycobacteriales</taxon>
        <taxon>Mycobacteriaceae</taxon>
        <taxon>Mycobacterium</taxon>
    </lineage>
</organism>
<dbReference type="EC" id="3.1.26.5" evidence="7 8"/>
<dbReference type="PROSITE" id="PS00648">
    <property type="entry name" value="RIBONUCLEASE_P"/>
    <property type="match status" value="1"/>
</dbReference>
<evidence type="ECO:0000256" key="2">
    <source>
        <dbReference type="ARBA" id="ARBA00022694"/>
    </source>
</evidence>
<evidence type="ECO:0000256" key="4">
    <source>
        <dbReference type="ARBA" id="ARBA00022759"/>
    </source>
</evidence>